<dbReference type="EMBL" id="BAABHD010000005">
    <property type="protein sequence ID" value="GAA4448668.1"/>
    <property type="molecule type" value="Genomic_DNA"/>
</dbReference>
<dbReference type="RefSeq" id="WP_345240560.1">
    <property type="nucleotide sequence ID" value="NZ_BAABHD010000005.1"/>
</dbReference>
<accession>A0ABP8MFD2</accession>
<keyword evidence="2" id="KW-1185">Reference proteome</keyword>
<protein>
    <recommendedName>
        <fullName evidence="3">SIR2-like domain-containing protein</fullName>
    </recommendedName>
</protein>
<reference evidence="2" key="1">
    <citation type="journal article" date="2019" name="Int. J. Syst. Evol. Microbiol.">
        <title>The Global Catalogue of Microorganisms (GCM) 10K type strain sequencing project: providing services to taxonomists for standard genome sequencing and annotation.</title>
        <authorList>
            <consortium name="The Broad Institute Genomics Platform"/>
            <consortium name="The Broad Institute Genome Sequencing Center for Infectious Disease"/>
            <person name="Wu L."/>
            <person name="Ma J."/>
        </authorList>
    </citation>
    <scope>NUCLEOTIDE SEQUENCE [LARGE SCALE GENOMIC DNA]</scope>
    <source>
        <strain evidence="2">JCM 17927</strain>
    </source>
</reference>
<evidence type="ECO:0008006" key="3">
    <source>
        <dbReference type="Google" id="ProtNLM"/>
    </source>
</evidence>
<gene>
    <name evidence="1" type="ORF">GCM10023189_06870</name>
</gene>
<dbReference type="Proteomes" id="UP001501175">
    <property type="component" value="Unassembled WGS sequence"/>
</dbReference>
<evidence type="ECO:0000313" key="2">
    <source>
        <dbReference type="Proteomes" id="UP001501175"/>
    </source>
</evidence>
<sequence length="345" mass="40067">MTREEEIIKVHGNGTHVVILGAGASYASTLRNPEKNGKKLPLMRNIVDIVGLQDIVKELPEDIRAFKEDFEKLYSSLCKQGKYSWATTEIELRIYNYFKELELPDEPTIYDYLVLSLRRGKDVIATFNWDPFLYQAYVRNSELVDSPGILFLHGTVALGYDAEEGRAGPVGYFSKNTYNEFLPIKLLYPVDNKDYNSDPYIKGQWDGLANRLNVAERVTIFGYSAPITDVEAIELLQKAWGTPERRNMEEFELIDIRPQAEVRKSWKTFIHSHHYGYGNNFFESSLANHPRRSVESYHHWAMPLTPSEAFQEGNPVPQSFRHLHEMWEWYRPLVEAEDEFYKAKP</sequence>
<organism evidence="1 2">
    <name type="scientific">Nibrella saemangeumensis</name>
    <dbReference type="NCBI Taxonomy" id="1084526"/>
    <lineage>
        <taxon>Bacteria</taxon>
        <taxon>Pseudomonadati</taxon>
        <taxon>Bacteroidota</taxon>
        <taxon>Cytophagia</taxon>
        <taxon>Cytophagales</taxon>
        <taxon>Spirosomataceae</taxon>
        <taxon>Nibrella</taxon>
    </lineage>
</organism>
<evidence type="ECO:0000313" key="1">
    <source>
        <dbReference type="EMBL" id="GAA4448668.1"/>
    </source>
</evidence>
<comment type="caution">
    <text evidence="1">The sequence shown here is derived from an EMBL/GenBank/DDBJ whole genome shotgun (WGS) entry which is preliminary data.</text>
</comment>
<proteinExistence type="predicted"/>
<name>A0ABP8MFD2_9BACT</name>